<dbReference type="HOGENOM" id="CLU_120839_0_0_12"/>
<protein>
    <submittedName>
        <fullName evidence="2">Uncharacterized conserved protein</fullName>
    </submittedName>
</protein>
<dbReference type="InterPro" id="IPR008420">
    <property type="entry name" value="Borrelia_P13"/>
</dbReference>
<dbReference type="NCBIfam" id="NF033724">
    <property type="entry name" value="P13_porin"/>
    <property type="match status" value="1"/>
</dbReference>
<name>B5RLP1_BORDL</name>
<dbReference type="OrthoDB" id="350562at2"/>
<dbReference type="eggNOG" id="ENOG5033IND">
    <property type="taxonomic scope" value="Bacteria"/>
</dbReference>
<dbReference type="KEGG" id="bdu:BDU_39"/>
<proteinExistence type="predicted"/>
<accession>B5RLP1</accession>
<dbReference type="EMBL" id="CP000976">
    <property type="protein sequence ID" value="ACH92997.1"/>
    <property type="molecule type" value="Genomic_DNA"/>
</dbReference>
<gene>
    <name evidence="2" type="ordered locus">BDU_39</name>
</gene>
<evidence type="ECO:0000313" key="3">
    <source>
        <dbReference type="Proteomes" id="UP000000611"/>
    </source>
</evidence>
<feature type="transmembrane region" description="Helical" evidence="1">
    <location>
        <begin position="130"/>
        <end position="156"/>
    </location>
</feature>
<keyword evidence="1" id="KW-0472">Membrane</keyword>
<organism evidence="2 3">
    <name type="scientific">Borrelia duttonii (strain Ly)</name>
    <dbReference type="NCBI Taxonomy" id="412419"/>
    <lineage>
        <taxon>Bacteria</taxon>
        <taxon>Pseudomonadati</taxon>
        <taxon>Spirochaetota</taxon>
        <taxon>Spirochaetia</taxon>
        <taxon>Spirochaetales</taxon>
        <taxon>Borreliaceae</taxon>
        <taxon>Borrelia</taxon>
    </lineage>
</organism>
<dbReference type="Pfam" id="PF05628">
    <property type="entry name" value="Borrelia_P13"/>
    <property type="match status" value="1"/>
</dbReference>
<dbReference type="AlphaFoldDB" id="B5RLP1"/>
<dbReference type="Proteomes" id="UP000000611">
    <property type="component" value="Chromosome"/>
</dbReference>
<evidence type="ECO:0000313" key="2">
    <source>
        <dbReference type="EMBL" id="ACH92997.1"/>
    </source>
</evidence>
<dbReference type="STRING" id="412419.BDU_39"/>
<feature type="transmembrane region" description="Helical" evidence="1">
    <location>
        <begin position="99"/>
        <end position="118"/>
    </location>
</feature>
<sequence>MNNSFNMYIMQTLGCLFWGYFMKRVLILVLLLFCIFESFAQSYDEMKTDIGSNSINGSGNLEKLLLYESYKQNALIPFLLNLFVGFGIGSLVQGDITGGLLILGFDALSLGLLGYGVYSTLNSKSVEVPVIGLSLMTLGGITMFVTRIVEVVLPFTHAASYNKKLRQNLGIALGGFHPEVDLSFDENSRVIFELSFTKKY</sequence>
<keyword evidence="1" id="KW-0812">Transmembrane</keyword>
<evidence type="ECO:0000256" key="1">
    <source>
        <dbReference type="SAM" id="Phobius"/>
    </source>
</evidence>
<keyword evidence="3" id="KW-1185">Reference proteome</keyword>
<feature type="transmembrane region" description="Helical" evidence="1">
    <location>
        <begin position="74"/>
        <end position="92"/>
    </location>
</feature>
<keyword evidence="1" id="KW-1133">Transmembrane helix</keyword>
<reference evidence="2 3" key="1">
    <citation type="journal article" date="2008" name="PLoS Genet.">
        <title>The genome of Borrelia recurrentis, the agent of deadly louse-borne relapsing fever, is a degraded subset of tick-borne Borrelia duttonii.</title>
        <authorList>
            <person name="Lescot M."/>
            <person name="Audic S."/>
            <person name="Robert C."/>
            <person name="Nguyen T.T."/>
            <person name="Blanc G."/>
            <person name="Cutler S.J."/>
            <person name="Wincker P."/>
            <person name="Couloux A."/>
            <person name="Claverie J.-M."/>
            <person name="Raoult D."/>
            <person name="Drancourt M."/>
        </authorList>
    </citation>
    <scope>NUCLEOTIDE SEQUENCE [LARGE SCALE GENOMIC DNA]</scope>
    <source>
        <strain evidence="2 3">Ly</strain>
    </source>
</reference>